<evidence type="ECO:0000313" key="1">
    <source>
        <dbReference type="EMBL" id="GFB23708.1"/>
    </source>
</evidence>
<evidence type="ECO:0008006" key="2">
    <source>
        <dbReference type="Google" id="ProtNLM"/>
    </source>
</evidence>
<sequence>MNDSMIELHEMFQAWLQQQEQVVNIDSYSPEPSQCRKIPIYYDDDGDEESSTPLRDIISGLPLSDEVIKSSVEDLVLIPSESEGIPDNMCDVPLPDDPSTLDISKDQFEDFSDSNNDSTSIDDDSFSIDDINYIEASSPHSELVSLEEVKDFHLKDEEIEDDILREKLSKINLLIAKIEALNAYLTPSFDFVLKSPSSCLIPVEDNYFFSENFKTFLELETFKFDMEEKNSGSTTIYADISLPDFDHFYFKIEPDPVELNSNVDSGIRENVLSATNMNLSPEDDQSPLFAYV</sequence>
<comment type="caution">
    <text evidence="1">The sequence shown here is derived from an EMBL/GenBank/DDBJ whole genome shotgun (WGS) entry which is preliminary data.</text>
</comment>
<feature type="non-terminal residue" evidence="1">
    <location>
        <position position="292"/>
    </location>
</feature>
<protein>
    <recommendedName>
        <fullName evidence="2">Reverse transcriptase domain-containing protein</fullName>
    </recommendedName>
</protein>
<dbReference type="AlphaFoldDB" id="A0A699L6R3"/>
<organism evidence="1">
    <name type="scientific">Tanacetum cinerariifolium</name>
    <name type="common">Dalmatian daisy</name>
    <name type="synonym">Chrysanthemum cinerariifolium</name>
    <dbReference type="NCBI Taxonomy" id="118510"/>
    <lineage>
        <taxon>Eukaryota</taxon>
        <taxon>Viridiplantae</taxon>
        <taxon>Streptophyta</taxon>
        <taxon>Embryophyta</taxon>
        <taxon>Tracheophyta</taxon>
        <taxon>Spermatophyta</taxon>
        <taxon>Magnoliopsida</taxon>
        <taxon>eudicotyledons</taxon>
        <taxon>Gunneridae</taxon>
        <taxon>Pentapetalae</taxon>
        <taxon>asterids</taxon>
        <taxon>campanulids</taxon>
        <taxon>Asterales</taxon>
        <taxon>Asteraceae</taxon>
        <taxon>Asteroideae</taxon>
        <taxon>Anthemideae</taxon>
        <taxon>Anthemidinae</taxon>
        <taxon>Tanacetum</taxon>
    </lineage>
</organism>
<accession>A0A699L6R3</accession>
<gene>
    <name evidence="1" type="ORF">Tci_695679</name>
</gene>
<dbReference type="EMBL" id="BKCJ010582312">
    <property type="protein sequence ID" value="GFB23708.1"/>
    <property type="molecule type" value="Genomic_DNA"/>
</dbReference>
<reference evidence="1" key="1">
    <citation type="journal article" date="2019" name="Sci. Rep.">
        <title>Draft genome of Tanacetum cinerariifolium, the natural source of mosquito coil.</title>
        <authorList>
            <person name="Yamashiro T."/>
            <person name="Shiraishi A."/>
            <person name="Satake H."/>
            <person name="Nakayama K."/>
        </authorList>
    </citation>
    <scope>NUCLEOTIDE SEQUENCE</scope>
</reference>
<proteinExistence type="predicted"/>
<name>A0A699L6R3_TANCI</name>